<dbReference type="InterPro" id="IPR017853">
    <property type="entry name" value="GH"/>
</dbReference>
<dbReference type="InterPro" id="IPR049165">
    <property type="entry name" value="GH39_as"/>
</dbReference>
<dbReference type="Gene3D" id="3.20.20.80">
    <property type="entry name" value="Glycosidases"/>
    <property type="match status" value="1"/>
</dbReference>
<dbReference type="Pfam" id="PF01229">
    <property type="entry name" value="Glyco_hydro_39"/>
    <property type="match status" value="1"/>
</dbReference>
<organism evidence="6 7">
    <name type="scientific">Mucilaginibacter galii</name>
    <dbReference type="NCBI Taxonomy" id="2005073"/>
    <lineage>
        <taxon>Bacteria</taxon>
        <taxon>Pseudomonadati</taxon>
        <taxon>Bacteroidota</taxon>
        <taxon>Sphingobacteriia</taxon>
        <taxon>Sphingobacteriales</taxon>
        <taxon>Sphingobacteriaceae</taxon>
        <taxon>Mucilaginibacter</taxon>
    </lineage>
</organism>
<evidence type="ECO:0000259" key="5">
    <source>
        <dbReference type="Pfam" id="PF01229"/>
    </source>
</evidence>
<accession>A0A917J8A4</accession>
<comment type="similarity">
    <text evidence="1">Belongs to the glycosyl hydrolase 39 family.</text>
</comment>
<evidence type="ECO:0000313" key="6">
    <source>
        <dbReference type="EMBL" id="GGI50593.1"/>
    </source>
</evidence>
<keyword evidence="7" id="KW-1185">Reference proteome</keyword>
<evidence type="ECO:0000256" key="1">
    <source>
        <dbReference type="ARBA" id="ARBA00008875"/>
    </source>
</evidence>
<evidence type="ECO:0000256" key="3">
    <source>
        <dbReference type="ARBA" id="ARBA00023295"/>
    </source>
</evidence>
<dbReference type="GO" id="GO:0005975">
    <property type="term" value="P:carbohydrate metabolic process"/>
    <property type="evidence" value="ECO:0007669"/>
    <property type="project" value="InterPro"/>
</dbReference>
<dbReference type="GO" id="GO:0004553">
    <property type="term" value="F:hydrolase activity, hydrolyzing O-glycosyl compounds"/>
    <property type="evidence" value="ECO:0007669"/>
    <property type="project" value="InterPro"/>
</dbReference>
<dbReference type="AlphaFoldDB" id="A0A917J8A4"/>
<dbReference type="InterPro" id="IPR000514">
    <property type="entry name" value="Glyco_hydro_39"/>
</dbReference>
<feature type="domain" description="Glycosyl hydrolases family 39 N-terminal catalytic" evidence="5">
    <location>
        <begin position="38"/>
        <end position="504"/>
    </location>
</feature>
<evidence type="ECO:0000313" key="7">
    <source>
        <dbReference type="Proteomes" id="UP000662074"/>
    </source>
</evidence>
<dbReference type="PRINTS" id="PR00745">
    <property type="entry name" value="GLHYDRLASE39"/>
</dbReference>
<reference evidence="6" key="2">
    <citation type="submission" date="2020-09" db="EMBL/GenBank/DDBJ databases">
        <authorList>
            <person name="Sun Q."/>
            <person name="Sedlacek I."/>
        </authorList>
    </citation>
    <scope>NUCLEOTIDE SEQUENCE</scope>
    <source>
        <strain evidence="6">CCM 8711</strain>
    </source>
</reference>
<name>A0A917J8A4_9SPHI</name>
<dbReference type="PANTHER" id="PTHR12631">
    <property type="entry name" value="ALPHA-L-IDURONIDASE"/>
    <property type="match status" value="1"/>
</dbReference>
<dbReference type="SUPFAM" id="SSF51011">
    <property type="entry name" value="Glycosyl hydrolase domain"/>
    <property type="match status" value="1"/>
</dbReference>
<evidence type="ECO:0000256" key="2">
    <source>
        <dbReference type="ARBA" id="ARBA00022801"/>
    </source>
</evidence>
<dbReference type="Proteomes" id="UP000662074">
    <property type="component" value="Unassembled WGS sequence"/>
</dbReference>
<keyword evidence="2" id="KW-0378">Hydrolase</keyword>
<dbReference type="InterPro" id="IPR051923">
    <property type="entry name" value="Glycosyl_Hydrolase_39"/>
</dbReference>
<protein>
    <submittedName>
        <fullName evidence="6">Beta-xylosidase</fullName>
    </submittedName>
</protein>
<comment type="caution">
    <text evidence="6">The sequence shown here is derived from an EMBL/GenBank/DDBJ whole genome shotgun (WGS) entry which is preliminary data.</text>
</comment>
<proteinExistence type="inferred from homology"/>
<gene>
    <name evidence="6" type="primary">xynB</name>
    <name evidence="6" type="ORF">GCM10011425_18050</name>
</gene>
<dbReference type="SUPFAM" id="SSF51445">
    <property type="entry name" value="(Trans)glycosidases"/>
    <property type="match status" value="1"/>
</dbReference>
<dbReference type="PANTHER" id="PTHR12631:SF10">
    <property type="entry name" value="BETA-XYLOSIDASE-LIKE PROTEIN-RELATED"/>
    <property type="match status" value="1"/>
</dbReference>
<dbReference type="Gene3D" id="2.60.40.1500">
    <property type="entry name" value="Glycosyl hydrolase domain, family 39"/>
    <property type="match status" value="1"/>
</dbReference>
<reference evidence="6" key="1">
    <citation type="journal article" date="2014" name="Int. J. Syst. Evol. Microbiol.">
        <title>Complete genome sequence of Corynebacterium casei LMG S-19264T (=DSM 44701T), isolated from a smear-ripened cheese.</title>
        <authorList>
            <consortium name="US DOE Joint Genome Institute (JGI-PGF)"/>
            <person name="Walter F."/>
            <person name="Albersmeier A."/>
            <person name="Kalinowski J."/>
            <person name="Ruckert C."/>
        </authorList>
    </citation>
    <scope>NUCLEOTIDE SEQUENCE</scope>
    <source>
        <strain evidence="6">CCM 8711</strain>
    </source>
</reference>
<evidence type="ECO:0000256" key="4">
    <source>
        <dbReference type="PIRSR" id="PIRSR600514-1"/>
    </source>
</evidence>
<dbReference type="RefSeq" id="WP_188415899.1">
    <property type="nucleotide sequence ID" value="NZ_BMDO01000004.1"/>
</dbReference>
<dbReference type="InterPro" id="IPR049166">
    <property type="entry name" value="GH39_cat"/>
</dbReference>
<dbReference type="PROSITE" id="PS01027">
    <property type="entry name" value="GLYCOSYL_HYDROL_F39"/>
    <property type="match status" value="1"/>
</dbReference>
<feature type="active site" description="Proton donor" evidence="4">
    <location>
        <position position="186"/>
    </location>
</feature>
<dbReference type="EMBL" id="BMDO01000004">
    <property type="protein sequence ID" value="GGI50593.1"/>
    <property type="molecule type" value="Genomic_DNA"/>
</dbReference>
<keyword evidence="3" id="KW-0326">Glycosidase</keyword>
<sequence length="528" mass="59880">MLKNIITLAATALCFTLNVQSQTIQAQANRIITADLKNVKGELNRSYNFCVGAGRANEGLRADWQRQLRQAKRDCGFRYLRFHGLLSDDMGVYKEDKAGNSIYNWQYIDELFDYLLSIDVKPFVELGFMPDALASGKQTIFWWKGNITPPKDYAKWNNLIKHLVEHWGERYGKVEVAKWYFEVWNEPNLKNLFFSGDQSDYFKLYKETAKTIKEVSPTYRVGGPATAGNAWIPETINFCLETKTPIDFISTHDYGVKQGFLDATGTAGTVLNANKNIVPDDMAKSRQQIATSKMPKLELHYTEWSSSYTPSDPIHDSYHEAAYILNTIKRAGNVVNSLSYWTFTDIFEEAGPRMTPFHGGFGLMNYQDIKKPAYYAFQYLNKLGSKELANSDSSSIICADKNGNIQALFWDYTLDQPKDSVNNQVFYKRDIPAKAKPAVALKLKGLTAGKYKIDVYQTGYRVNDAYAVYLNMRSPSQLNRQQVAEIKQKTNGSPAASTVVTVTSSGLMEKMLPMRSNDVYFLSINKIK</sequence>